<sequence>MKLFGEVILLSLISSTQCLLTMAPIVSDDMESNMNFIYINEKKFSYNEAIEVCASMNASLLTMRSWNKYALIQQLFFSSEDWNELPAEDAWIGLTNTIYGLNWVDCVPLAQTEFAIFKDSNGADYKSSDQCYRVKEGEGFRWKQKKCGDALGAICEQRILGSSCEPQTLLSAEFLDSTTNDVTTCTTTCQDEDSCFAMVHYNDTCIRMKKSESTPPEVTVKIKQCISGIVKSASDVTITVDNNDQTPTWACSPSLAVHTNPASVSSTSISTVTESVTPSVPEILYTSCFNITVTETLQNNYTTYIPQPTTSFIHSVVMTTTTTMVPTTVVMTTVLAPPTTTVVLTTVLAPPTTTVVLTTVLAPSTVTVEVTPSVAACQDSTTFINITNTKYIKEAVENITKALYVDKKTMSSYVRSKTCAEDKRPSSATVGYVGIVFIVVPFGLMFILDLRTIYTHIRDSARQCKTRTKEKSNPSGSNRHERRDK</sequence>
<dbReference type="InterPro" id="IPR001304">
    <property type="entry name" value="C-type_lectin-like"/>
</dbReference>
<evidence type="ECO:0000313" key="5">
    <source>
        <dbReference type="Proteomes" id="UP000694844"/>
    </source>
</evidence>
<protein>
    <submittedName>
        <fullName evidence="6 7">Flocculation protein FLO11-like</fullName>
    </submittedName>
</protein>
<dbReference type="SUPFAM" id="SSF56436">
    <property type="entry name" value="C-type lectin-like"/>
    <property type="match status" value="1"/>
</dbReference>
<dbReference type="Proteomes" id="UP000694844">
    <property type="component" value="Chromosome 5"/>
</dbReference>
<feature type="signal peptide" evidence="3">
    <location>
        <begin position="1"/>
        <end position="18"/>
    </location>
</feature>
<feature type="region of interest" description="Disordered" evidence="1">
    <location>
        <begin position="464"/>
        <end position="485"/>
    </location>
</feature>
<proteinExistence type="predicted"/>
<evidence type="ECO:0000256" key="1">
    <source>
        <dbReference type="SAM" id="MobiDB-lite"/>
    </source>
</evidence>
<name>A0A8B8EE21_CRAVI</name>
<dbReference type="CDD" id="cd00037">
    <property type="entry name" value="CLECT"/>
    <property type="match status" value="1"/>
</dbReference>
<dbReference type="OrthoDB" id="6151786at2759"/>
<dbReference type="RefSeq" id="XP_022338354.1">
    <property type="nucleotide sequence ID" value="XM_022482646.1"/>
</dbReference>
<dbReference type="PROSITE" id="PS50041">
    <property type="entry name" value="C_TYPE_LECTIN_2"/>
    <property type="match status" value="1"/>
</dbReference>
<keyword evidence="3" id="KW-0732">Signal</keyword>
<dbReference type="AlphaFoldDB" id="A0A8B8EE21"/>
<dbReference type="KEGG" id="cvn:111133912"/>
<evidence type="ECO:0000313" key="8">
    <source>
        <dbReference type="RefSeq" id="XP_022338357.1"/>
    </source>
</evidence>
<dbReference type="InterPro" id="IPR016186">
    <property type="entry name" value="C-type_lectin-like/link_sf"/>
</dbReference>
<keyword evidence="2" id="KW-0472">Membrane</keyword>
<dbReference type="Pfam" id="PF00059">
    <property type="entry name" value="Lectin_C"/>
    <property type="match status" value="1"/>
</dbReference>
<dbReference type="Gene3D" id="3.10.100.10">
    <property type="entry name" value="Mannose-Binding Protein A, subunit A"/>
    <property type="match status" value="1"/>
</dbReference>
<gene>
    <name evidence="6 7 8" type="primary">LOC111133912</name>
</gene>
<keyword evidence="2" id="KW-0812">Transmembrane</keyword>
<accession>A0A8B8EE21</accession>
<organism evidence="5 7">
    <name type="scientific">Crassostrea virginica</name>
    <name type="common">Eastern oyster</name>
    <dbReference type="NCBI Taxonomy" id="6565"/>
    <lineage>
        <taxon>Eukaryota</taxon>
        <taxon>Metazoa</taxon>
        <taxon>Spiralia</taxon>
        <taxon>Lophotrochozoa</taxon>
        <taxon>Mollusca</taxon>
        <taxon>Bivalvia</taxon>
        <taxon>Autobranchia</taxon>
        <taxon>Pteriomorphia</taxon>
        <taxon>Ostreida</taxon>
        <taxon>Ostreoidea</taxon>
        <taxon>Ostreidae</taxon>
        <taxon>Crassostrea</taxon>
    </lineage>
</organism>
<evidence type="ECO:0000256" key="3">
    <source>
        <dbReference type="SAM" id="SignalP"/>
    </source>
</evidence>
<reference evidence="6 7" key="1">
    <citation type="submission" date="2025-04" db="UniProtKB">
        <authorList>
            <consortium name="RefSeq"/>
        </authorList>
    </citation>
    <scope>IDENTIFICATION</scope>
    <source>
        <tissue evidence="6 7">Whole sample</tissue>
    </source>
</reference>
<feature type="domain" description="C-type lectin" evidence="4">
    <location>
        <begin position="31"/>
        <end position="156"/>
    </location>
</feature>
<evidence type="ECO:0000256" key="2">
    <source>
        <dbReference type="SAM" id="Phobius"/>
    </source>
</evidence>
<keyword evidence="2" id="KW-1133">Transmembrane helix</keyword>
<dbReference type="RefSeq" id="XP_022338357.1">
    <property type="nucleotide sequence ID" value="XM_022482649.1"/>
</dbReference>
<evidence type="ECO:0000313" key="7">
    <source>
        <dbReference type="RefSeq" id="XP_022338355.1"/>
    </source>
</evidence>
<dbReference type="SMART" id="SM00034">
    <property type="entry name" value="CLECT"/>
    <property type="match status" value="1"/>
</dbReference>
<feature type="transmembrane region" description="Helical" evidence="2">
    <location>
        <begin position="429"/>
        <end position="448"/>
    </location>
</feature>
<dbReference type="GeneID" id="111133912"/>
<evidence type="ECO:0000313" key="6">
    <source>
        <dbReference type="RefSeq" id="XP_022338354.1"/>
    </source>
</evidence>
<feature type="chain" id="PRO_5044666436" evidence="3">
    <location>
        <begin position="19"/>
        <end position="485"/>
    </location>
</feature>
<keyword evidence="5" id="KW-1185">Reference proteome</keyword>
<evidence type="ECO:0000259" key="4">
    <source>
        <dbReference type="PROSITE" id="PS50041"/>
    </source>
</evidence>
<dbReference type="RefSeq" id="XP_022338355.1">
    <property type="nucleotide sequence ID" value="XM_022482647.1"/>
</dbReference>
<dbReference type="InterPro" id="IPR016187">
    <property type="entry name" value="CTDL_fold"/>
</dbReference>